<accession>A0ABV5FV46</accession>
<feature type="compositionally biased region" description="Basic and acidic residues" evidence="1">
    <location>
        <begin position="101"/>
        <end position="119"/>
    </location>
</feature>
<proteinExistence type="predicted"/>
<gene>
    <name evidence="2" type="ORF">ACFFX0_04630</name>
</gene>
<evidence type="ECO:0000313" key="3">
    <source>
        <dbReference type="Proteomes" id="UP001589575"/>
    </source>
</evidence>
<organism evidence="2 3">
    <name type="scientific">Citricoccus parietis</name>
    <dbReference type="NCBI Taxonomy" id="592307"/>
    <lineage>
        <taxon>Bacteria</taxon>
        <taxon>Bacillati</taxon>
        <taxon>Actinomycetota</taxon>
        <taxon>Actinomycetes</taxon>
        <taxon>Micrococcales</taxon>
        <taxon>Micrococcaceae</taxon>
        <taxon>Citricoccus</taxon>
    </lineage>
</organism>
<name>A0ABV5FV46_9MICC</name>
<feature type="region of interest" description="Disordered" evidence="1">
    <location>
        <begin position="99"/>
        <end position="119"/>
    </location>
</feature>
<dbReference type="EMBL" id="JBHMFI010000001">
    <property type="protein sequence ID" value="MFB9070510.1"/>
    <property type="molecule type" value="Genomic_DNA"/>
</dbReference>
<comment type="caution">
    <text evidence="2">The sequence shown here is derived from an EMBL/GenBank/DDBJ whole genome shotgun (WGS) entry which is preliminary data.</text>
</comment>
<dbReference type="Proteomes" id="UP001589575">
    <property type="component" value="Unassembled WGS sequence"/>
</dbReference>
<evidence type="ECO:0000313" key="2">
    <source>
        <dbReference type="EMBL" id="MFB9070510.1"/>
    </source>
</evidence>
<keyword evidence="3" id="KW-1185">Reference proteome</keyword>
<sequence length="119" mass="13083">MAAVRGIDGVGGCPLSPGQRTRGGQRRRDGLRALRLCHPAPGREDRFASRIGHLDLEQPGTLVRRVPLPVQPVIRARHQTRILLPWPDAGHGPIAARFRFGRGERDPAGVRRPGEPRDS</sequence>
<protein>
    <submittedName>
        <fullName evidence="2">Uncharacterized protein</fullName>
    </submittedName>
</protein>
<evidence type="ECO:0000256" key="1">
    <source>
        <dbReference type="SAM" id="MobiDB-lite"/>
    </source>
</evidence>
<feature type="region of interest" description="Disordered" evidence="1">
    <location>
        <begin position="1"/>
        <end position="29"/>
    </location>
</feature>
<reference evidence="2 3" key="1">
    <citation type="submission" date="2024-09" db="EMBL/GenBank/DDBJ databases">
        <authorList>
            <person name="Sun Q."/>
            <person name="Mori K."/>
        </authorList>
    </citation>
    <scope>NUCLEOTIDE SEQUENCE [LARGE SCALE GENOMIC DNA]</scope>
    <source>
        <strain evidence="2 3">CCM 7609</strain>
    </source>
</reference>